<dbReference type="EMBL" id="CACVAU010000027">
    <property type="protein sequence ID" value="CAA6808039.1"/>
    <property type="molecule type" value="Genomic_DNA"/>
</dbReference>
<feature type="transmembrane region" description="Helical" evidence="1">
    <location>
        <begin position="116"/>
        <end position="135"/>
    </location>
</feature>
<accession>A0A6S6SL22</accession>
<feature type="transmembrane region" description="Helical" evidence="1">
    <location>
        <begin position="69"/>
        <end position="88"/>
    </location>
</feature>
<keyword evidence="1" id="KW-0812">Transmembrane</keyword>
<evidence type="ECO:0000256" key="1">
    <source>
        <dbReference type="SAM" id="Phobius"/>
    </source>
</evidence>
<name>A0A6S6SL22_9BACT</name>
<proteinExistence type="predicted"/>
<protein>
    <submittedName>
        <fullName evidence="2">Uncharacterized protein</fullName>
    </submittedName>
</protein>
<reference evidence="2" key="1">
    <citation type="submission" date="2020-01" db="EMBL/GenBank/DDBJ databases">
        <authorList>
            <person name="Meier V. D."/>
            <person name="Meier V D."/>
        </authorList>
    </citation>
    <scope>NUCLEOTIDE SEQUENCE</scope>
    <source>
        <strain evidence="2">HLG_WM_MAG_05</strain>
    </source>
</reference>
<keyword evidence="1" id="KW-0472">Membrane</keyword>
<gene>
    <name evidence="2" type="ORF">HELGO_WM13291</name>
</gene>
<dbReference type="AlphaFoldDB" id="A0A6S6SL22"/>
<keyword evidence="1" id="KW-1133">Transmembrane helix</keyword>
<organism evidence="2">
    <name type="scientific">uncultured Sulfurovum sp</name>
    <dbReference type="NCBI Taxonomy" id="269237"/>
    <lineage>
        <taxon>Bacteria</taxon>
        <taxon>Pseudomonadati</taxon>
        <taxon>Campylobacterota</taxon>
        <taxon>Epsilonproteobacteria</taxon>
        <taxon>Campylobacterales</taxon>
        <taxon>Sulfurovaceae</taxon>
        <taxon>Sulfurovum</taxon>
        <taxon>environmental samples</taxon>
    </lineage>
</organism>
<sequence>MEKYTSKPLDSIDKKLQEKFAEDIANQATLMDNMGKQLLTLELAMVGIYATVLKLIAGDGATLDGSWAIGITFLFWFMAVVATVLAIFPEEYEVNKTKPDEIEKYFYASARKKGKMLVVSVALFFIGVAISVFTMI</sequence>
<evidence type="ECO:0000313" key="2">
    <source>
        <dbReference type="EMBL" id="CAA6808039.1"/>
    </source>
</evidence>
<feature type="transmembrane region" description="Helical" evidence="1">
    <location>
        <begin position="38"/>
        <end position="57"/>
    </location>
</feature>